<organism evidence="2 3">
    <name type="scientific">Paxillus rubicundulus Ve08.2h10</name>
    <dbReference type="NCBI Taxonomy" id="930991"/>
    <lineage>
        <taxon>Eukaryota</taxon>
        <taxon>Fungi</taxon>
        <taxon>Dikarya</taxon>
        <taxon>Basidiomycota</taxon>
        <taxon>Agaricomycotina</taxon>
        <taxon>Agaricomycetes</taxon>
        <taxon>Agaricomycetidae</taxon>
        <taxon>Boletales</taxon>
        <taxon>Paxilineae</taxon>
        <taxon>Paxillaceae</taxon>
        <taxon>Paxillus</taxon>
    </lineage>
</organism>
<keyword evidence="3" id="KW-1185">Reference proteome</keyword>
<reference evidence="2 3" key="1">
    <citation type="submission" date="2014-04" db="EMBL/GenBank/DDBJ databases">
        <authorList>
            <consortium name="DOE Joint Genome Institute"/>
            <person name="Kuo A."/>
            <person name="Kohler A."/>
            <person name="Jargeat P."/>
            <person name="Nagy L.G."/>
            <person name="Floudas D."/>
            <person name="Copeland A."/>
            <person name="Barry K.W."/>
            <person name="Cichocki N."/>
            <person name="Veneault-Fourrey C."/>
            <person name="LaButti K."/>
            <person name="Lindquist E.A."/>
            <person name="Lipzen A."/>
            <person name="Lundell T."/>
            <person name="Morin E."/>
            <person name="Murat C."/>
            <person name="Sun H."/>
            <person name="Tunlid A."/>
            <person name="Henrissat B."/>
            <person name="Grigoriev I.V."/>
            <person name="Hibbett D.S."/>
            <person name="Martin F."/>
            <person name="Nordberg H.P."/>
            <person name="Cantor M.N."/>
            <person name="Hua S.X."/>
        </authorList>
    </citation>
    <scope>NUCLEOTIDE SEQUENCE [LARGE SCALE GENOMIC DNA]</scope>
    <source>
        <strain evidence="2 3">Ve08.2h10</strain>
    </source>
</reference>
<gene>
    <name evidence="2" type="ORF">PAXRUDRAFT_835462</name>
</gene>
<evidence type="ECO:0000256" key="1">
    <source>
        <dbReference type="SAM" id="MobiDB-lite"/>
    </source>
</evidence>
<dbReference type="Proteomes" id="UP000054538">
    <property type="component" value="Unassembled WGS sequence"/>
</dbReference>
<reference evidence="3" key="2">
    <citation type="submission" date="2015-01" db="EMBL/GenBank/DDBJ databases">
        <title>Evolutionary Origins and Diversification of the Mycorrhizal Mutualists.</title>
        <authorList>
            <consortium name="DOE Joint Genome Institute"/>
            <consortium name="Mycorrhizal Genomics Consortium"/>
            <person name="Kohler A."/>
            <person name="Kuo A."/>
            <person name="Nagy L.G."/>
            <person name="Floudas D."/>
            <person name="Copeland A."/>
            <person name="Barry K.W."/>
            <person name="Cichocki N."/>
            <person name="Veneault-Fourrey C."/>
            <person name="LaButti K."/>
            <person name="Lindquist E.A."/>
            <person name="Lipzen A."/>
            <person name="Lundell T."/>
            <person name="Morin E."/>
            <person name="Murat C."/>
            <person name="Riley R."/>
            <person name="Ohm R."/>
            <person name="Sun H."/>
            <person name="Tunlid A."/>
            <person name="Henrissat B."/>
            <person name="Grigoriev I.V."/>
            <person name="Hibbett D.S."/>
            <person name="Martin F."/>
        </authorList>
    </citation>
    <scope>NUCLEOTIDE SEQUENCE [LARGE SCALE GENOMIC DNA]</scope>
    <source>
        <strain evidence="3">Ve08.2h10</strain>
    </source>
</reference>
<sequence length="146" mass="16551">MRRSRSIRHGRSHRRSVPRAGSVSGRDVGATRQFDQGPQVLFEEEDVCDEKSTTHLLPCYEHLVVYDTFLSERKGFPTASNFACQRILWTRWNLRLALDSATARRQVSSTAATCGSNRRQEVQAVGTCSNRRWTDANRSAIQSVHS</sequence>
<dbReference type="AlphaFoldDB" id="A0A0D0CLF0"/>
<accession>A0A0D0CLF0</accession>
<dbReference type="EMBL" id="KN827693">
    <property type="protein sequence ID" value="KIK76063.1"/>
    <property type="molecule type" value="Genomic_DNA"/>
</dbReference>
<proteinExistence type="predicted"/>
<feature type="compositionally biased region" description="Basic residues" evidence="1">
    <location>
        <begin position="1"/>
        <end position="17"/>
    </location>
</feature>
<name>A0A0D0CLF0_9AGAM</name>
<feature type="region of interest" description="Disordered" evidence="1">
    <location>
        <begin position="1"/>
        <end position="30"/>
    </location>
</feature>
<protein>
    <submittedName>
        <fullName evidence="2">Uncharacterized protein</fullName>
    </submittedName>
</protein>
<dbReference type="InParanoid" id="A0A0D0CLF0"/>
<evidence type="ECO:0000313" key="2">
    <source>
        <dbReference type="EMBL" id="KIK76063.1"/>
    </source>
</evidence>
<dbReference type="HOGENOM" id="CLU_2067029_0_0_1"/>
<evidence type="ECO:0000313" key="3">
    <source>
        <dbReference type="Proteomes" id="UP000054538"/>
    </source>
</evidence>